<proteinExistence type="inferred from homology"/>
<feature type="transmembrane region" description="Helical" evidence="8">
    <location>
        <begin position="237"/>
        <end position="259"/>
    </location>
</feature>
<evidence type="ECO:0000256" key="3">
    <source>
        <dbReference type="ARBA" id="ARBA00022448"/>
    </source>
</evidence>
<feature type="transmembrane region" description="Helical" evidence="8">
    <location>
        <begin position="265"/>
        <end position="286"/>
    </location>
</feature>
<evidence type="ECO:0000256" key="2">
    <source>
        <dbReference type="ARBA" id="ARBA00010145"/>
    </source>
</evidence>
<dbReference type="GO" id="GO:0055085">
    <property type="term" value="P:transmembrane transport"/>
    <property type="evidence" value="ECO:0007669"/>
    <property type="project" value="InterPro"/>
</dbReference>
<feature type="transmembrane region" description="Helical" evidence="8">
    <location>
        <begin position="178"/>
        <end position="196"/>
    </location>
</feature>
<keyword evidence="4" id="KW-1003">Cell membrane</keyword>
<protein>
    <submittedName>
        <fullName evidence="9">AEC family transporter</fullName>
    </submittedName>
</protein>
<dbReference type="PANTHER" id="PTHR36838:SF1">
    <property type="entry name" value="SLR1864 PROTEIN"/>
    <property type="match status" value="1"/>
</dbReference>
<evidence type="ECO:0000313" key="9">
    <source>
        <dbReference type="EMBL" id="HIX19728.1"/>
    </source>
</evidence>
<evidence type="ECO:0000313" key="10">
    <source>
        <dbReference type="Proteomes" id="UP000823964"/>
    </source>
</evidence>
<keyword evidence="6 8" id="KW-1133">Transmembrane helix</keyword>
<keyword evidence="3" id="KW-0813">Transport</keyword>
<dbReference type="InterPro" id="IPR004776">
    <property type="entry name" value="Mem_transp_PIN-like"/>
</dbReference>
<name>A0A9D1VAQ7_9BACT</name>
<feature type="transmembrane region" description="Helical" evidence="8">
    <location>
        <begin position="107"/>
        <end position="131"/>
    </location>
</feature>
<dbReference type="AlphaFoldDB" id="A0A9D1VAQ7"/>
<dbReference type="Pfam" id="PF03547">
    <property type="entry name" value="Mem_trans"/>
    <property type="match status" value="2"/>
</dbReference>
<sequence>MWELIANSFLSTIPVFVFFAIGYRLRSQGSLAPEHDGPIMQLAMDVGYPCLIFYNIMKYMVTEANPTVSSVSFSLQALACGFLELFVGVLVAWLVAKALRLRIGTGLRTFSLTAGVQNYAFYVIPIIQMLFSAPGDPTMGVLFVHNMGCEIFVWSLGVILVCGGATGLRLGMLLRGPLLAVCLSLALAWSGLGSYVAQPPVMKAAEMIGNVATPVCLILFGCSMYDLSRHFVWQPRMLISGVLARLLIAPAAILLLAWLLPVDPLIKRIMVIQSAIPSAVVPVILAKRFGGVPEVGTQVLLATTAVSFITLPIWLSLGSLWVVPLSP</sequence>
<accession>A0A9D1VAQ7</accession>
<comment type="subcellular location">
    <subcellularLocation>
        <location evidence="1">Cell membrane</location>
        <topology evidence="1">Multi-pass membrane protein</topology>
    </subcellularLocation>
</comment>
<dbReference type="Proteomes" id="UP000823964">
    <property type="component" value="Unassembled WGS sequence"/>
</dbReference>
<organism evidence="9 10">
    <name type="scientific">Candidatus Akkermansia intestinigallinarum</name>
    <dbReference type="NCBI Taxonomy" id="2838431"/>
    <lineage>
        <taxon>Bacteria</taxon>
        <taxon>Pseudomonadati</taxon>
        <taxon>Verrucomicrobiota</taxon>
        <taxon>Verrucomicrobiia</taxon>
        <taxon>Verrucomicrobiales</taxon>
        <taxon>Akkermansiaceae</taxon>
        <taxon>Akkermansia</taxon>
    </lineage>
</organism>
<evidence type="ECO:0000256" key="4">
    <source>
        <dbReference type="ARBA" id="ARBA00022475"/>
    </source>
</evidence>
<evidence type="ECO:0000256" key="8">
    <source>
        <dbReference type="SAM" id="Phobius"/>
    </source>
</evidence>
<dbReference type="PANTHER" id="PTHR36838">
    <property type="entry name" value="AUXIN EFFLUX CARRIER FAMILY PROTEIN"/>
    <property type="match status" value="1"/>
</dbReference>
<feature type="transmembrane region" description="Helical" evidence="8">
    <location>
        <begin position="6"/>
        <end position="25"/>
    </location>
</feature>
<evidence type="ECO:0000256" key="5">
    <source>
        <dbReference type="ARBA" id="ARBA00022692"/>
    </source>
</evidence>
<evidence type="ECO:0000256" key="7">
    <source>
        <dbReference type="ARBA" id="ARBA00023136"/>
    </source>
</evidence>
<keyword evidence="7 8" id="KW-0472">Membrane</keyword>
<reference evidence="9" key="2">
    <citation type="submission" date="2021-04" db="EMBL/GenBank/DDBJ databases">
        <authorList>
            <person name="Gilroy R."/>
        </authorList>
    </citation>
    <scope>NUCLEOTIDE SEQUENCE</scope>
    <source>
        <strain evidence="9">14975</strain>
    </source>
</reference>
<feature type="transmembrane region" description="Helical" evidence="8">
    <location>
        <begin position="151"/>
        <end position="171"/>
    </location>
</feature>
<comment type="similarity">
    <text evidence="2">Belongs to the auxin efflux carrier (TC 2.A.69) family.</text>
</comment>
<dbReference type="InterPro" id="IPR038770">
    <property type="entry name" value="Na+/solute_symporter_sf"/>
</dbReference>
<gene>
    <name evidence="9" type="ORF">H9862_03890</name>
</gene>
<keyword evidence="5 8" id="KW-0812">Transmembrane</keyword>
<feature type="transmembrane region" description="Helical" evidence="8">
    <location>
        <begin position="208"/>
        <end position="225"/>
    </location>
</feature>
<dbReference type="Gene3D" id="1.20.1530.20">
    <property type="match status" value="1"/>
</dbReference>
<evidence type="ECO:0000256" key="1">
    <source>
        <dbReference type="ARBA" id="ARBA00004651"/>
    </source>
</evidence>
<feature type="transmembrane region" description="Helical" evidence="8">
    <location>
        <begin position="76"/>
        <end position="95"/>
    </location>
</feature>
<dbReference type="EMBL" id="DXFQ01000060">
    <property type="protein sequence ID" value="HIX19728.1"/>
    <property type="molecule type" value="Genomic_DNA"/>
</dbReference>
<comment type="caution">
    <text evidence="9">The sequence shown here is derived from an EMBL/GenBank/DDBJ whole genome shotgun (WGS) entry which is preliminary data.</text>
</comment>
<dbReference type="GO" id="GO:0005886">
    <property type="term" value="C:plasma membrane"/>
    <property type="evidence" value="ECO:0007669"/>
    <property type="project" value="UniProtKB-SubCell"/>
</dbReference>
<feature type="transmembrane region" description="Helical" evidence="8">
    <location>
        <begin position="298"/>
        <end position="323"/>
    </location>
</feature>
<evidence type="ECO:0000256" key="6">
    <source>
        <dbReference type="ARBA" id="ARBA00022989"/>
    </source>
</evidence>
<reference evidence="9" key="1">
    <citation type="journal article" date="2021" name="PeerJ">
        <title>Extensive microbial diversity within the chicken gut microbiome revealed by metagenomics and culture.</title>
        <authorList>
            <person name="Gilroy R."/>
            <person name="Ravi A."/>
            <person name="Getino M."/>
            <person name="Pursley I."/>
            <person name="Horton D.L."/>
            <person name="Alikhan N.F."/>
            <person name="Baker D."/>
            <person name="Gharbi K."/>
            <person name="Hall N."/>
            <person name="Watson M."/>
            <person name="Adriaenssens E.M."/>
            <person name="Foster-Nyarko E."/>
            <person name="Jarju S."/>
            <person name="Secka A."/>
            <person name="Antonio M."/>
            <person name="Oren A."/>
            <person name="Chaudhuri R.R."/>
            <person name="La Ragione R."/>
            <person name="Hildebrand F."/>
            <person name="Pallen M.J."/>
        </authorList>
    </citation>
    <scope>NUCLEOTIDE SEQUENCE</scope>
    <source>
        <strain evidence="9">14975</strain>
    </source>
</reference>